<dbReference type="EnsemblBacteria" id="ABF41980">
    <property type="protein sequence ID" value="ABF41980"/>
    <property type="gene ID" value="Acid345_2979"/>
</dbReference>
<dbReference type="Proteomes" id="UP000002432">
    <property type="component" value="Chromosome"/>
</dbReference>
<dbReference type="OrthoDB" id="9803467at2"/>
<dbReference type="eggNOG" id="COG1680">
    <property type="taxonomic scope" value="Bacteria"/>
</dbReference>
<dbReference type="SUPFAM" id="SSF56601">
    <property type="entry name" value="beta-lactamase/transpeptidase-like"/>
    <property type="match status" value="1"/>
</dbReference>
<feature type="domain" description="Beta-lactamase-related" evidence="2">
    <location>
        <begin position="192"/>
        <end position="519"/>
    </location>
</feature>
<feature type="chain" id="PRO_5004190923" evidence="1">
    <location>
        <begin position="26"/>
        <end position="655"/>
    </location>
</feature>
<gene>
    <name evidence="3" type="ordered locus">Acid345_2979</name>
</gene>
<evidence type="ECO:0000313" key="4">
    <source>
        <dbReference type="Proteomes" id="UP000002432"/>
    </source>
</evidence>
<dbReference type="KEGG" id="aba:Acid345_2979"/>
<dbReference type="Pfam" id="PF00144">
    <property type="entry name" value="Beta-lactamase"/>
    <property type="match status" value="1"/>
</dbReference>
<evidence type="ECO:0000256" key="1">
    <source>
        <dbReference type="SAM" id="SignalP"/>
    </source>
</evidence>
<dbReference type="PANTHER" id="PTHR46825:SF15">
    <property type="entry name" value="BETA-LACTAMASE-RELATED DOMAIN-CONTAINING PROTEIN"/>
    <property type="match status" value="1"/>
</dbReference>
<evidence type="ECO:0000259" key="2">
    <source>
        <dbReference type="Pfam" id="PF00144"/>
    </source>
</evidence>
<accession>Q1IMC0</accession>
<organism evidence="3 4">
    <name type="scientific">Koribacter versatilis (strain Ellin345)</name>
    <dbReference type="NCBI Taxonomy" id="204669"/>
    <lineage>
        <taxon>Bacteria</taxon>
        <taxon>Pseudomonadati</taxon>
        <taxon>Acidobacteriota</taxon>
        <taxon>Terriglobia</taxon>
        <taxon>Terriglobales</taxon>
        <taxon>Candidatus Korobacteraceae</taxon>
        <taxon>Candidatus Korobacter</taxon>
    </lineage>
</organism>
<dbReference type="InterPro" id="IPR012338">
    <property type="entry name" value="Beta-lactam/transpept-like"/>
</dbReference>
<sequence length="655" mass="71180">MRARAFLAFLFTLVLVSSLSSQNSAEKLAADTPKTTVLGNPFIAPKDWSVRVKGPATIIEAPEGDSWIALVDVKDAKTADEALAAAWKAYKPDAKWPVKVTSDLPDRDGWSKRREYDYQTSPNEKRGVGALTYYSGTAWTVIIEDLADATAEKRGGQADVIFSRLLPKGYSRETFAGKKANRLDQARIAELSRFVEQGIKETGVPGVSFGLVQDGKVVFADGFGVKELGKSDKPDADTLFMIASNTKALTTLMLARLVDEKKLNWDTPVTQLFPSFKLGDEATTKSVLVKHLICACTGMPRQDLEWLFEYGKMTPESSLALLGTMQPTSKFGELFQYSNLMAAAAGYTAAHVVHPDTELGKGYDEAMQSYVFDPLGMKATTLSFDRALAANHSEAHSPDINGKPAKAPMNVNEAVAPLRPAGGAWSNINDMLKYVSMELANGKLPDGSTYVSKEALLQRRAPQVAIGKDVTYGMGLEVDTTYGVPVVHHGGDLIGHHSDMIWLPDQNVGAVILTNGDPGWLIRGRFSRKLLEVVFDGRKEADAELKSDADSFYAALAAERKLMTVPADATESAKLAKHYSNASLGDVDVSQSGSATIFDFGEWKSEMSTRKNPDGTISFITILPGMEGSEFVVGSGPKKTLTMRDAQHEYVFESK</sequence>
<dbReference type="PANTHER" id="PTHR46825">
    <property type="entry name" value="D-ALANYL-D-ALANINE-CARBOXYPEPTIDASE/ENDOPEPTIDASE AMPH"/>
    <property type="match status" value="1"/>
</dbReference>
<dbReference type="EMBL" id="CP000360">
    <property type="protein sequence ID" value="ABF41980.1"/>
    <property type="molecule type" value="Genomic_DNA"/>
</dbReference>
<dbReference type="AlphaFoldDB" id="Q1IMC0"/>
<dbReference type="HOGENOM" id="CLU_020354_0_0_0"/>
<feature type="signal peptide" evidence="1">
    <location>
        <begin position="1"/>
        <end position="25"/>
    </location>
</feature>
<dbReference type="InterPro" id="IPR050491">
    <property type="entry name" value="AmpC-like"/>
</dbReference>
<keyword evidence="4" id="KW-1185">Reference proteome</keyword>
<name>Q1IMC0_KORVE</name>
<keyword evidence="1" id="KW-0732">Signal</keyword>
<evidence type="ECO:0000313" key="3">
    <source>
        <dbReference type="EMBL" id="ABF41980.1"/>
    </source>
</evidence>
<dbReference type="InterPro" id="IPR001466">
    <property type="entry name" value="Beta-lactam-related"/>
</dbReference>
<protein>
    <submittedName>
        <fullName evidence="3">Beta-lactamase</fullName>
    </submittedName>
</protein>
<dbReference type="Gene3D" id="3.40.710.10">
    <property type="entry name" value="DD-peptidase/beta-lactamase superfamily"/>
    <property type="match status" value="1"/>
</dbReference>
<proteinExistence type="predicted"/>
<dbReference type="STRING" id="204669.Acid345_2979"/>
<reference evidence="3 4" key="1">
    <citation type="journal article" date="2009" name="Appl. Environ. Microbiol.">
        <title>Three genomes from the phylum Acidobacteria provide insight into the lifestyles of these microorganisms in soils.</title>
        <authorList>
            <person name="Ward N.L."/>
            <person name="Challacombe J.F."/>
            <person name="Janssen P.H."/>
            <person name="Henrissat B."/>
            <person name="Coutinho P.M."/>
            <person name="Wu M."/>
            <person name="Xie G."/>
            <person name="Haft D.H."/>
            <person name="Sait M."/>
            <person name="Badger J."/>
            <person name="Barabote R.D."/>
            <person name="Bradley B."/>
            <person name="Brettin T.S."/>
            <person name="Brinkac L.M."/>
            <person name="Bruce D."/>
            <person name="Creasy T."/>
            <person name="Daugherty S.C."/>
            <person name="Davidsen T.M."/>
            <person name="DeBoy R.T."/>
            <person name="Detter J.C."/>
            <person name="Dodson R.J."/>
            <person name="Durkin A.S."/>
            <person name="Ganapathy A."/>
            <person name="Gwinn-Giglio M."/>
            <person name="Han C.S."/>
            <person name="Khouri H."/>
            <person name="Kiss H."/>
            <person name="Kothari S.P."/>
            <person name="Madupu R."/>
            <person name="Nelson K.E."/>
            <person name="Nelson W.C."/>
            <person name="Paulsen I."/>
            <person name="Penn K."/>
            <person name="Ren Q."/>
            <person name="Rosovitz M.J."/>
            <person name="Selengut J.D."/>
            <person name="Shrivastava S."/>
            <person name="Sullivan S.A."/>
            <person name="Tapia R."/>
            <person name="Thompson L.S."/>
            <person name="Watkins K.L."/>
            <person name="Yang Q."/>
            <person name="Yu C."/>
            <person name="Zafar N."/>
            <person name="Zhou L."/>
            <person name="Kuske C.R."/>
        </authorList>
    </citation>
    <scope>NUCLEOTIDE SEQUENCE [LARGE SCALE GENOMIC DNA]</scope>
    <source>
        <strain evidence="3 4">Ellin345</strain>
    </source>
</reference>
<dbReference type="RefSeq" id="WP_011523781.1">
    <property type="nucleotide sequence ID" value="NC_008009.1"/>
</dbReference>